<proteinExistence type="predicted"/>
<reference evidence="1 2" key="1">
    <citation type="submission" date="2024-03" db="EMBL/GenBank/DDBJ databases">
        <title>The genome assembly and annotation of the cricket Gryllus longicercus Weissman &amp; Gray.</title>
        <authorList>
            <person name="Szrajer S."/>
            <person name="Gray D."/>
            <person name="Ylla G."/>
        </authorList>
    </citation>
    <scope>NUCLEOTIDE SEQUENCE [LARGE SCALE GENOMIC DNA]</scope>
    <source>
        <strain evidence="1">DAG 2021-001</strain>
        <tissue evidence="1">Whole body minus gut</tissue>
    </source>
</reference>
<name>A0AAN9YT59_9ORTH</name>
<dbReference type="Proteomes" id="UP001378592">
    <property type="component" value="Unassembled WGS sequence"/>
</dbReference>
<accession>A0AAN9YT59</accession>
<gene>
    <name evidence="1" type="ORF">R5R35_014462</name>
</gene>
<dbReference type="EMBL" id="JAZDUA010001148">
    <property type="protein sequence ID" value="KAK7788390.1"/>
    <property type="molecule type" value="Genomic_DNA"/>
</dbReference>
<comment type="caution">
    <text evidence="1">The sequence shown here is derived from an EMBL/GenBank/DDBJ whole genome shotgun (WGS) entry which is preliminary data.</text>
</comment>
<protein>
    <submittedName>
        <fullName evidence="1">Uncharacterized protein</fullName>
    </submittedName>
</protein>
<organism evidence="1 2">
    <name type="scientific">Gryllus longicercus</name>
    <dbReference type="NCBI Taxonomy" id="2509291"/>
    <lineage>
        <taxon>Eukaryota</taxon>
        <taxon>Metazoa</taxon>
        <taxon>Ecdysozoa</taxon>
        <taxon>Arthropoda</taxon>
        <taxon>Hexapoda</taxon>
        <taxon>Insecta</taxon>
        <taxon>Pterygota</taxon>
        <taxon>Neoptera</taxon>
        <taxon>Polyneoptera</taxon>
        <taxon>Orthoptera</taxon>
        <taxon>Ensifera</taxon>
        <taxon>Gryllidea</taxon>
        <taxon>Grylloidea</taxon>
        <taxon>Gryllidae</taxon>
        <taxon>Gryllinae</taxon>
        <taxon>Gryllus</taxon>
    </lineage>
</organism>
<sequence length="66" mass="7898">MDALIEKFICFFTLCNKIWQDSSIFQLCEKNEECGMKNRVNVSYDSVYKTSRHEEPTLEHLNQVHR</sequence>
<dbReference type="AlphaFoldDB" id="A0AAN9YT59"/>
<keyword evidence="2" id="KW-1185">Reference proteome</keyword>
<evidence type="ECO:0000313" key="1">
    <source>
        <dbReference type="EMBL" id="KAK7788390.1"/>
    </source>
</evidence>
<evidence type="ECO:0000313" key="2">
    <source>
        <dbReference type="Proteomes" id="UP001378592"/>
    </source>
</evidence>